<name>A0A0P1F3Z9_THAGE</name>
<organism evidence="1 2">
    <name type="scientific">Thalassovita gelatinovora</name>
    <name type="common">Thalassobius gelatinovorus</name>
    <dbReference type="NCBI Taxonomy" id="53501"/>
    <lineage>
        <taxon>Bacteria</taxon>
        <taxon>Pseudomonadati</taxon>
        <taxon>Pseudomonadota</taxon>
        <taxon>Alphaproteobacteria</taxon>
        <taxon>Rhodobacterales</taxon>
        <taxon>Roseobacteraceae</taxon>
        <taxon>Thalassovita</taxon>
    </lineage>
</organism>
<keyword evidence="2" id="KW-1185">Reference proteome</keyword>
<protein>
    <submittedName>
        <fullName evidence="1">Uncharacterized protein</fullName>
    </submittedName>
</protein>
<gene>
    <name evidence="1" type="ORF">TG4357_00108</name>
</gene>
<proteinExistence type="predicted"/>
<dbReference type="AlphaFoldDB" id="A0A0P1F3Z9"/>
<evidence type="ECO:0000313" key="1">
    <source>
        <dbReference type="EMBL" id="CUH62444.1"/>
    </source>
</evidence>
<dbReference type="EMBL" id="CYSA01000003">
    <property type="protein sequence ID" value="CUH62444.1"/>
    <property type="molecule type" value="Genomic_DNA"/>
</dbReference>
<reference evidence="1 2" key="1">
    <citation type="submission" date="2015-09" db="EMBL/GenBank/DDBJ databases">
        <authorList>
            <consortium name="Swine Surveillance"/>
        </authorList>
    </citation>
    <scope>NUCLEOTIDE SEQUENCE [LARGE SCALE GENOMIC DNA]</scope>
    <source>
        <strain evidence="1 2">CECT 4357</strain>
    </source>
</reference>
<sequence>MHPKITDMKRARLGRLFELIRQKNLSDQRRRHCEEPLKVPQAAALCHAASESLSPFSQRSYRA</sequence>
<accession>A0A0P1F3Z9</accession>
<dbReference type="Proteomes" id="UP000051587">
    <property type="component" value="Unassembled WGS sequence"/>
</dbReference>
<evidence type="ECO:0000313" key="2">
    <source>
        <dbReference type="Proteomes" id="UP000051587"/>
    </source>
</evidence>
<dbReference type="STRING" id="53501.SAMN04488043_1038"/>